<organism evidence="1 2">
    <name type="scientific">Neolewinella lacunae</name>
    <dbReference type="NCBI Taxonomy" id="1517758"/>
    <lineage>
        <taxon>Bacteria</taxon>
        <taxon>Pseudomonadati</taxon>
        <taxon>Bacteroidota</taxon>
        <taxon>Saprospiria</taxon>
        <taxon>Saprospirales</taxon>
        <taxon>Lewinellaceae</taxon>
        <taxon>Neolewinella</taxon>
    </lineage>
</organism>
<dbReference type="EMBL" id="JACSIT010000096">
    <property type="protein sequence ID" value="MBC6994316.1"/>
    <property type="molecule type" value="Genomic_DNA"/>
</dbReference>
<dbReference type="AlphaFoldDB" id="A0A923T885"/>
<dbReference type="Proteomes" id="UP000650081">
    <property type="component" value="Unassembled WGS sequence"/>
</dbReference>
<protein>
    <submittedName>
        <fullName evidence="1">Uncharacterized protein</fullName>
    </submittedName>
</protein>
<name>A0A923T885_9BACT</name>
<dbReference type="InterPro" id="IPR019238">
    <property type="entry name" value="AbiEi_2"/>
</dbReference>
<accession>A0A923T885</accession>
<sequence length="353" mass="39901">MNTLAEFDVADQAVIALNEYFGDANWTVESLTDDDNSGRSGWLRSGDLRLPFSSQPNLSGKRLINVAKQSALPSETVFVVPFVNPELRARCLEEGINYLDSAGNCRIVHGSTRWVIDSQSAQPQRPLTSGRGFKYNGLKFIYACYEEPELLSASYRQMAEKMELSLGTISGIIEDLRKDDFLVTQPDGSHAFNHGRELFQRWAYAYLDEVRPVLFRQQLRAMKEDYLERIDAMSPEGGVLLGGERAAMARSGSLRSPNFSLHSNERLGELVKKYHLTPFNRKPQGATVIDLYSVFYASPRQYADQQRMPAPIVGDLIILAELLTTHESRQLEAADELLVHEIQDRFTKFGLQW</sequence>
<proteinExistence type="predicted"/>
<keyword evidence="2" id="KW-1185">Reference proteome</keyword>
<evidence type="ECO:0000313" key="1">
    <source>
        <dbReference type="EMBL" id="MBC6994316.1"/>
    </source>
</evidence>
<reference evidence="1" key="1">
    <citation type="submission" date="2020-08" db="EMBL/GenBank/DDBJ databases">
        <title>Lewinella bacteria from marine environments.</title>
        <authorList>
            <person name="Zhong Y."/>
        </authorList>
    </citation>
    <scope>NUCLEOTIDE SEQUENCE</scope>
    <source>
        <strain evidence="1">KCTC 42187</strain>
    </source>
</reference>
<dbReference type="Pfam" id="PF09952">
    <property type="entry name" value="AbiEi_2"/>
    <property type="match status" value="1"/>
</dbReference>
<gene>
    <name evidence="1" type="ORF">H9S92_09090</name>
</gene>
<dbReference type="RefSeq" id="WP_187466397.1">
    <property type="nucleotide sequence ID" value="NZ_JACSIT010000096.1"/>
</dbReference>
<evidence type="ECO:0000313" key="2">
    <source>
        <dbReference type="Proteomes" id="UP000650081"/>
    </source>
</evidence>
<comment type="caution">
    <text evidence="1">The sequence shown here is derived from an EMBL/GenBank/DDBJ whole genome shotgun (WGS) entry which is preliminary data.</text>
</comment>